<dbReference type="PANTHER" id="PTHR30572:SF4">
    <property type="entry name" value="ABC TRANSPORTER PERMEASE YTRF"/>
    <property type="match status" value="1"/>
</dbReference>
<keyword evidence="10" id="KW-0067">ATP-binding</keyword>
<dbReference type="RefSeq" id="WP_113036230.1">
    <property type="nucleotide sequence ID" value="NZ_QMFB01000043.1"/>
</dbReference>
<evidence type="ECO:0000313" key="10">
    <source>
        <dbReference type="EMBL" id="RAV10483.1"/>
    </source>
</evidence>
<name>A0A329LVA2_9BACL</name>
<evidence type="ECO:0000256" key="3">
    <source>
        <dbReference type="ARBA" id="ARBA00022692"/>
    </source>
</evidence>
<gene>
    <name evidence="10" type="ORF">DQG23_37830</name>
</gene>
<protein>
    <submittedName>
        <fullName evidence="10">Macrolide ABC transporter ATP-binding protein</fullName>
    </submittedName>
</protein>
<keyword evidence="11" id="KW-1185">Reference proteome</keyword>
<comment type="subcellular location">
    <subcellularLocation>
        <location evidence="1">Cell membrane</location>
        <topology evidence="1">Multi-pass membrane protein</topology>
    </subcellularLocation>
</comment>
<feature type="transmembrane region" description="Helical" evidence="7">
    <location>
        <begin position="269"/>
        <end position="292"/>
    </location>
</feature>
<dbReference type="Proteomes" id="UP000250369">
    <property type="component" value="Unassembled WGS sequence"/>
</dbReference>
<dbReference type="GO" id="GO:0005524">
    <property type="term" value="F:ATP binding"/>
    <property type="evidence" value="ECO:0007669"/>
    <property type="project" value="UniProtKB-KW"/>
</dbReference>
<dbReference type="GO" id="GO:0022857">
    <property type="term" value="F:transmembrane transporter activity"/>
    <property type="evidence" value="ECO:0007669"/>
    <property type="project" value="TreeGrafter"/>
</dbReference>
<feature type="domain" description="ABC3 transporter permease C-terminal" evidence="8">
    <location>
        <begin position="271"/>
        <end position="384"/>
    </location>
</feature>
<keyword evidence="10" id="KW-0547">Nucleotide-binding</keyword>
<keyword evidence="4 7" id="KW-1133">Transmembrane helix</keyword>
<sequence length="392" mass="42270">MNVLELFGMAMRTVISNPLRTILTMLGVIIGVASVITLVAIGQGTAAQIEKQYEGLGTNLIVVNLLGNGRAQQLDYNELMQIENLPEFAAFAPTINKSGANVKYDRTKKTYTVIGTNDRYLDVMKAEMETGRFITEADVENRSQVAIVGSTVAEELFGSLNPVGEEINIDGFVYTIVGKTKTKGSNSTGSSVDNSIFLPLVSAQRDFKLGSIRTLNIEAADKNNIAAAQSTIEAYLTNKFKSSDGYRVVNQDELMNARKEASTSLTNQLISVACISLLVGGIGIMNIMMVTVSERTREIGIRKSIGAKRRNILIQFLVEASVISGLGGLIGLLGGVALAIAWPHFNPSQTTKISMDVGLYAFLFSVLVGVIFGLYPANKASKLRPIDALRTD</sequence>
<evidence type="ECO:0000259" key="8">
    <source>
        <dbReference type="Pfam" id="PF02687"/>
    </source>
</evidence>
<dbReference type="PANTHER" id="PTHR30572">
    <property type="entry name" value="MEMBRANE COMPONENT OF TRANSPORTER-RELATED"/>
    <property type="match status" value="1"/>
</dbReference>
<evidence type="ECO:0000256" key="1">
    <source>
        <dbReference type="ARBA" id="ARBA00004651"/>
    </source>
</evidence>
<keyword evidence="2" id="KW-1003">Cell membrane</keyword>
<dbReference type="EMBL" id="QMFB01000043">
    <property type="protein sequence ID" value="RAV10483.1"/>
    <property type="molecule type" value="Genomic_DNA"/>
</dbReference>
<dbReference type="OrthoDB" id="9770036at2"/>
<keyword evidence="3 7" id="KW-0812">Transmembrane</keyword>
<dbReference type="InterPro" id="IPR003838">
    <property type="entry name" value="ABC3_permease_C"/>
</dbReference>
<feature type="transmembrane region" description="Helical" evidence="7">
    <location>
        <begin position="312"/>
        <end position="345"/>
    </location>
</feature>
<dbReference type="AlphaFoldDB" id="A0A329LVA2"/>
<comment type="similarity">
    <text evidence="6">Belongs to the ABC-4 integral membrane protein family.</text>
</comment>
<dbReference type="Pfam" id="PF12704">
    <property type="entry name" value="MacB_PCD"/>
    <property type="match status" value="1"/>
</dbReference>
<reference evidence="10 11" key="1">
    <citation type="journal article" date="2009" name="Int. J. Syst. Evol. Microbiol.">
        <title>Paenibacillus contaminans sp. nov., isolated from a contaminated laboratory plate.</title>
        <authorList>
            <person name="Chou J.H."/>
            <person name="Lee J.H."/>
            <person name="Lin M.C."/>
            <person name="Chang P.S."/>
            <person name="Arun A.B."/>
            <person name="Young C.C."/>
            <person name="Chen W.M."/>
        </authorList>
    </citation>
    <scope>NUCLEOTIDE SEQUENCE [LARGE SCALE GENOMIC DNA]</scope>
    <source>
        <strain evidence="10 11">CKOBP-6</strain>
    </source>
</reference>
<dbReference type="Pfam" id="PF02687">
    <property type="entry name" value="FtsX"/>
    <property type="match status" value="1"/>
</dbReference>
<dbReference type="InterPro" id="IPR050250">
    <property type="entry name" value="Macrolide_Exporter_MacB"/>
</dbReference>
<evidence type="ECO:0000256" key="7">
    <source>
        <dbReference type="SAM" id="Phobius"/>
    </source>
</evidence>
<evidence type="ECO:0000259" key="9">
    <source>
        <dbReference type="Pfam" id="PF12704"/>
    </source>
</evidence>
<feature type="domain" description="MacB-like periplasmic core" evidence="9">
    <location>
        <begin position="21"/>
        <end position="234"/>
    </location>
</feature>
<evidence type="ECO:0000256" key="4">
    <source>
        <dbReference type="ARBA" id="ARBA00022989"/>
    </source>
</evidence>
<dbReference type="InterPro" id="IPR025857">
    <property type="entry name" value="MacB_PCD"/>
</dbReference>
<accession>A0A329LVA2</accession>
<evidence type="ECO:0000256" key="2">
    <source>
        <dbReference type="ARBA" id="ARBA00022475"/>
    </source>
</evidence>
<evidence type="ECO:0000256" key="5">
    <source>
        <dbReference type="ARBA" id="ARBA00023136"/>
    </source>
</evidence>
<proteinExistence type="inferred from homology"/>
<comment type="caution">
    <text evidence="10">The sequence shown here is derived from an EMBL/GenBank/DDBJ whole genome shotgun (WGS) entry which is preliminary data.</text>
</comment>
<organism evidence="10 11">
    <name type="scientific">Paenibacillus contaminans</name>
    <dbReference type="NCBI Taxonomy" id="450362"/>
    <lineage>
        <taxon>Bacteria</taxon>
        <taxon>Bacillati</taxon>
        <taxon>Bacillota</taxon>
        <taxon>Bacilli</taxon>
        <taxon>Bacillales</taxon>
        <taxon>Paenibacillaceae</taxon>
        <taxon>Paenibacillus</taxon>
    </lineage>
</organism>
<dbReference type="GO" id="GO:0005886">
    <property type="term" value="C:plasma membrane"/>
    <property type="evidence" value="ECO:0007669"/>
    <property type="project" value="UniProtKB-SubCell"/>
</dbReference>
<keyword evidence="5 7" id="KW-0472">Membrane</keyword>
<evidence type="ECO:0000256" key="6">
    <source>
        <dbReference type="ARBA" id="ARBA00038076"/>
    </source>
</evidence>
<feature type="transmembrane region" description="Helical" evidence="7">
    <location>
        <begin position="357"/>
        <end position="375"/>
    </location>
</feature>
<feature type="transmembrane region" description="Helical" evidence="7">
    <location>
        <begin position="21"/>
        <end position="42"/>
    </location>
</feature>
<evidence type="ECO:0000313" key="11">
    <source>
        <dbReference type="Proteomes" id="UP000250369"/>
    </source>
</evidence>